<gene>
    <name evidence="1" type="ORF">FNH21_00065</name>
</gene>
<evidence type="ECO:0000313" key="2">
    <source>
        <dbReference type="Proteomes" id="UP000326464"/>
    </source>
</evidence>
<keyword evidence="2" id="KW-1185">Reference proteome</keyword>
<dbReference type="Pfam" id="PF04343">
    <property type="entry name" value="DUF488"/>
    <property type="match status" value="1"/>
</dbReference>
<dbReference type="EMBL" id="VJXX01000001">
    <property type="protein sequence ID" value="MPY09147.1"/>
    <property type="molecule type" value="Genomic_DNA"/>
</dbReference>
<dbReference type="PIRSF" id="PIRSF024492">
    <property type="entry name" value="UCP024492"/>
    <property type="match status" value="1"/>
</dbReference>
<proteinExistence type="predicted"/>
<protein>
    <submittedName>
        <fullName evidence="1">DUF488 domain-containing protein</fullName>
    </submittedName>
</protein>
<comment type="caution">
    <text evidence="1">The sequence shown here is derived from an EMBL/GenBank/DDBJ whole genome shotgun (WGS) entry which is preliminary data.</text>
</comment>
<dbReference type="PANTHER" id="PTHR39337">
    <property type="entry name" value="BLR5642 PROTEIN"/>
    <property type="match status" value="1"/>
</dbReference>
<dbReference type="AlphaFoldDB" id="A0A7X1TM04"/>
<dbReference type="PANTHER" id="PTHR39337:SF1">
    <property type="entry name" value="BLR5642 PROTEIN"/>
    <property type="match status" value="1"/>
</dbReference>
<dbReference type="RefSeq" id="WP_152811482.1">
    <property type="nucleotide sequence ID" value="NZ_VJXX01000001.1"/>
</dbReference>
<evidence type="ECO:0000313" key="1">
    <source>
        <dbReference type="EMBL" id="MPY09147.1"/>
    </source>
</evidence>
<dbReference type="OrthoDB" id="9789109at2"/>
<dbReference type="InterPro" id="IPR007438">
    <property type="entry name" value="DUF488"/>
</dbReference>
<accession>A0A7X1TM04</accession>
<sequence>MEQVTQRIVGVGYEGHSLPSFLAALTAEKVDCVVDVRLNAISRKKGFSKRILTASLAEAGIEYLHLPALGNPKENRDGFWKPGTDLATHAHAEYRRVLQSEQAVAAMRELVEKAATASVALLCFEAREETCHRHLILDELNTFQLAGSHR</sequence>
<name>A0A7X1TM04_9MICC</name>
<dbReference type="Proteomes" id="UP000326464">
    <property type="component" value="Unassembled WGS sequence"/>
</dbReference>
<dbReference type="InterPro" id="IPR014519">
    <property type="entry name" value="UCP024492"/>
</dbReference>
<organism evidence="1 2">
    <name type="scientific">Arthrobacter bussei</name>
    <dbReference type="NCBI Taxonomy" id="2594179"/>
    <lineage>
        <taxon>Bacteria</taxon>
        <taxon>Bacillati</taxon>
        <taxon>Actinomycetota</taxon>
        <taxon>Actinomycetes</taxon>
        <taxon>Micrococcales</taxon>
        <taxon>Micrococcaceae</taxon>
        <taxon>Arthrobacter</taxon>
    </lineage>
</organism>
<reference evidence="2" key="1">
    <citation type="submission" date="2019-07" db="EMBL/GenBank/DDBJ databases">
        <title>Arthrobacter KR32 sp. nov., isolated from mountain cheese made of cows milk.</title>
        <authorList>
            <person name="Flegler A."/>
        </authorList>
    </citation>
    <scope>NUCLEOTIDE SEQUENCE [LARGE SCALE GENOMIC DNA]</scope>
    <source>
        <strain evidence="2">KR32</strain>
    </source>
</reference>